<dbReference type="Proteomes" id="UP000198287">
    <property type="component" value="Unassembled WGS sequence"/>
</dbReference>
<dbReference type="Gene3D" id="2.40.240.130">
    <property type="match status" value="1"/>
</dbReference>
<comment type="caution">
    <text evidence="5">The sequence shown here is derived from an EMBL/GenBank/DDBJ whole genome shotgun (WGS) entry which is preliminary data.</text>
</comment>
<keyword evidence="1 2" id="KW-0879">Wnt signaling pathway</keyword>
<feature type="region of interest" description="Disordered" evidence="3">
    <location>
        <begin position="383"/>
        <end position="442"/>
    </location>
</feature>
<organism evidence="5 6">
    <name type="scientific">Folsomia candida</name>
    <name type="common">Springtail</name>
    <dbReference type="NCBI Taxonomy" id="158441"/>
    <lineage>
        <taxon>Eukaryota</taxon>
        <taxon>Metazoa</taxon>
        <taxon>Ecdysozoa</taxon>
        <taxon>Arthropoda</taxon>
        <taxon>Hexapoda</taxon>
        <taxon>Collembola</taxon>
        <taxon>Entomobryomorpha</taxon>
        <taxon>Isotomoidea</taxon>
        <taxon>Isotomidae</taxon>
        <taxon>Proisotominae</taxon>
        <taxon>Folsomia</taxon>
    </lineage>
</organism>
<dbReference type="InterPro" id="IPR038207">
    <property type="entry name" value="DIX_dom_sf"/>
</dbReference>
<evidence type="ECO:0000256" key="2">
    <source>
        <dbReference type="PROSITE-ProRule" id="PRU00069"/>
    </source>
</evidence>
<evidence type="ECO:0000313" key="5">
    <source>
        <dbReference type="EMBL" id="OXA57049.1"/>
    </source>
</evidence>
<dbReference type="AlphaFoldDB" id="A0A226EHZ7"/>
<dbReference type="GO" id="GO:0016055">
    <property type="term" value="P:Wnt signaling pathway"/>
    <property type="evidence" value="ECO:0007669"/>
    <property type="project" value="UniProtKB-KW"/>
</dbReference>
<dbReference type="InterPro" id="IPR001158">
    <property type="entry name" value="DIX"/>
</dbReference>
<proteinExistence type="predicted"/>
<feature type="compositionally biased region" description="Polar residues" evidence="3">
    <location>
        <begin position="281"/>
        <end position="304"/>
    </location>
</feature>
<accession>A0A226EHZ7</accession>
<evidence type="ECO:0000256" key="1">
    <source>
        <dbReference type="ARBA" id="ARBA00022687"/>
    </source>
</evidence>
<evidence type="ECO:0000313" key="6">
    <source>
        <dbReference type="Proteomes" id="UP000198287"/>
    </source>
</evidence>
<evidence type="ECO:0000256" key="3">
    <source>
        <dbReference type="SAM" id="MobiDB-lite"/>
    </source>
</evidence>
<dbReference type="OrthoDB" id="10007451at2759"/>
<gene>
    <name evidence="5" type="ORF">Fcan01_06455</name>
</gene>
<feature type="compositionally biased region" description="Low complexity" evidence="3">
    <location>
        <begin position="328"/>
        <end position="340"/>
    </location>
</feature>
<feature type="domain" description="DIX" evidence="4">
    <location>
        <begin position="453"/>
        <end position="549"/>
    </location>
</feature>
<dbReference type="Pfam" id="PF00778">
    <property type="entry name" value="DIX"/>
    <property type="match status" value="1"/>
</dbReference>
<dbReference type="InterPro" id="IPR029071">
    <property type="entry name" value="Ubiquitin-like_domsf"/>
</dbReference>
<dbReference type="EMBL" id="LNIX01000003">
    <property type="protein sequence ID" value="OXA57049.1"/>
    <property type="molecule type" value="Genomic_DNA"/>
</dbReference>
<reference evidence="5 6" key="1">
    <citation type="submission" date="2015-12" db="EMBL/GenBank/DDBJ databases">
        <title>The genome of Folsomia candida.</title>
        <authorList>
            <person name="Faddeeva A."/>
            <person name="Derks M.F."/>
            <person name="Anvar Y."/>
            <person name="Smit S."/>
            <person name="Van Straalen N."/>
            <person name="Roelofs D."/>
        </authorList>
    </citation>
    <scope>NUCLEOTIDE SEQUENCE [LARGE SCALE GENOMIC DNA]</scope>
    <source>
        <strain evidence="5 6">VU population</strain>
        <tissue evidence="5">Whole body</tissue>
    </source>
</reference>
<feature type="compositionally biased region" description="Low complexity" evidence="3">
    <location>
        <begin position="389"/>
        <end position="403"/>
    </location>
</feature>
<feature type="region of interest" description="Disordered" evidence="3">
    <location>
        <begin position="281"/>
        <end position="353"/>
    </location>
</feature>
<protein>
    <submittedName>
        <fullName evidence="5">Axin</fullName>
    </submittedName>
</protein>
<feature type="compositionally biased region" description="Basic residues" evidence="3">
    <location>
        <begin position="425"/>
        <end position="435"/>
    </location>
</feature>
<keyword evidence="6" id="KW-1185">Reference proteome</keyword>
<dbReference type="PROSITE" id="PS50841">
    <property type="entry name" value="DIX"/>
    <property type="match status" value="1"/>
</dbReference>
<sequence length="549" mass="61761">MENMNYEIGDIVSSNFPMENDTDLTTLLEDKNVCEMFNDFLGRHGCISQLKFVWAVNGLYGVDDGIRIKLMKQIISQLLPGTQGIEQSMLKRLHDVLNQTSFNCGTESIYSLTNVLESARDQVWIHTETVLFPQFRQENNPILCALSYAERNSGAFDNICEGRPSSTSLAFMQQIMIQKQKNMEFDKLARTNPHNFAYLLFQKLDQSLTIKQHVINQIPSDVLDAKYAHITRVRSNSSEDEEMDRILTDHVDNVLENSPSPVLTSGPLLQDSLPYYPENHLQQQNTGRRSTENNYAPSSSTSLREWNKRIHGSKRSLDSAISGTSMVSSSSHQKSITSSSRANRHPSMISLDSGISSLQSKKTIWDKLREYNEIHQAIQEGVEEGATLSSSSSQSDGMGNGSSRSRTSELGIAPHNQPRADLHSQKSHNQRQFKKNKTDINSADQELSSLHTKYISTIVTYQSESGTSNESFLLKIPTSSTIKLDLFKKYLPRKVEHTFRYFFKSEISCPEMGCGNEAGSIFVVNEEITEDYQDIPLLNGKIVAVVKTG</sequence>
<name>A0A226EHZ7_FOLCA</name>
<evidence type="ECO:0000259" key="4">
    <source>
        <dbReference type="PROSITE" id="PS50841"/>
    </source>
</evidence>
<dbReference type="SUPFAM" id="SSF54236">
    <property type="entry name" value="Ubiquitin-like"/>
    <property type="match status" value="1"/>
</dbReference>